<organism evidence="6 7">
    <name type="scientific">Intrasporangium calvum</name>
    <dbReference type="NCBI Taxonomy" id="53358"/>
    <lineage>
        <taxon>Bacteria</taxon>
        <taxon>Bacillati</taxon>
        <taxon>Actinomycetota</taxon>
        <taxon>Actinomycetes</taxon>
        <taxon>Micrococcales</taxon>
        <taxon>Intrasporangiaceae</taxon>
        <taxon>Intrasporangium</taxon>
    </lineage>
</organism>
<name>A0ABT5GHJ3_9MICO</name>
<dbReference type="InterPro" id="IPR001867">
    <property type="entry name" value="OmpR/PhoB-type_DNA-bd"/>
</dbReference>
<dbReference type="SMART" id="SM00862">
    <property type="entry name" value="Trans_reg_C"/>
    <property type="match status" value="1"/>
</dbReference>
<proteinExistence type="predicted"/>
<evidence type="ECO:0000259" key="4">
    <source>
        <dbReference type="PROSITE" id="PS50110"/>
    </source>
</evidence>
<dbReference type="InterPro" id="IPR036388">
    <property type="entry name" value="WH-like_DNA-bd_sf"/>
</dbReference>
<dbReference type="Gene3D" id="6.10.250.690">
    <property type="match status" value="1"/>
</dbReference>
<dbReference type="SUPFAM" id="SSF46894">
    <property type="entry name" value="C-terminal effector domain of the bipartite response regulators"/>
    <property type="match status" value="1"/>
</dbReference>
<sequence length="240" mass="27097">MPSSAPQAAEARLLVVEDEPNIRELLSTSLRFAGFDVRTADDGETALRLAEEFQPDLVVLDVMLPDIDGFEVTQRLRERGRHQAVLFLTARDGIRDKVHGLTVGGDDYVTKPFSLEEVIARIRAVLRRTGSPVDDSATLRFHDLELNEDSHEVRRGGRVIELSPTEFKLLRYLLLNPNRVVSKLQILDHVWDYDFRGESGIVESYISYLRRKVDAEGLPLIHTKRGVGYVLRVPPESPTA</sequence>
<feature type="domain" description="Response regulatory" evidence="4">
    <location>
        <begin position="12"/>
        <end position="126"/>
    </location>
</feature>
<keyword evidence="1 3" id="KW-0238">DNA-binding</keyword>
<reference evidence="6 7" key="1">
    <citation type="submission" date="2022-11" db="EMBL/GenBank/DDBJ databases">
        <title>Anaerobic phenanthrene biodegradation by a DNRA strain PheN6.</title>
        <authorList>
            <person name="Zhang Z."/>
        </authorList>
    </citation>
    <scope>NUCLEOTIDE SEQUENCE [LARGE SCALE GENOMIC DNA]</scope>
    <source>
        <strain evidence="6 7">PheN6</strain>
    </source>
</reference>
<dbReference type="CDD" id="cd00383">
    <property type="entry name" value="trans_reg_C"/>
    <property type="match status" value="1"/>
</dbReference>
<accession>A0ABT5GHJ3</accession>
<feature type="DNA-binding region" description="OmpR/PhoB-type" evidence="3">
    <location>
        <begin position="136"/>
        <end position="233"/>
    </location>
</feature>
<dbReference type="Proteomes" id="UP001150259">
    <property type="component" value="Unassembled WGS sequence"/>
</dbReference>
<evidence type="ECO:0000259" key="5">
    <source>
        <dbReference type="PROSITE" id="PS51755"/>
    </source>
</evidence>
<dbReference type="Gene3D" id="3.40.50.2300">
    <property type="match status" value="1"/>
</dbReference>
<dbReference type="SUPFAM" id="SSF52172">
    <property type="entry name" value="CheY-like"/>
    <property type="match status" value="1"/>
</dbReference>
<dbReference type="RefSeq" id="WP_272462292.1">
    <property type="nucleotide sequence ID" value="NZ_JAPFQL010000041.1"/>
</dbReference>
<dbReference type="EMBL" id="JAPFQL010000041">
    <property type="protein sequence ID" value="MDC5697716.1"/>
    <property type="molecule type" value="Genomic_DNA"/>
</dbReference>
<evidence type="ECO:0000256" key="2">
    <source>
        <dbReference type="PROSITE-ProRule" id="PRU00169"/>
    </source>
</evidence>
<dbReference type="InterPro" id="IPR011006">
    <property type="entry name" value="CheY-like_superfamily"/>
</dbReference>
<feature type="modified residue" description="4-aspartylphosphate" evidence="2">
    <location>
        <position position="61"/>
    </location>
</feature>
<dbReference type="PANTHER" id="PTHR48111:SF28">
    <property type="entry name" value="TRANSCRIPTIONAL REGULATORY PROTEIN TCRX-RELATED"/>
    <property type="match status" value="1"/>
</dbReference>
<evidence type="ECO:0000313" key="6">
    <source>
        <dbReference type="EMBL" id="MDC5697716.1"/>
    </source>
</evidence>
<evidence type="ECO:0000313" key="7">
    <source>
        <dbReference type="Proteomes" id="UP001150259"/>
    </source>
</evidence>
<dbReference type="PROSITE" id="PS50110">
    <property type="entry name" value="RESPONSE_REGULATORY"/>
    <property type="match status" value="1"/>
</dbReference>
<dbReference type="InterPro" id="IPR001789">
    <property type="entry name" value="Sig_transdc_resp-reg_receiver"/>
</dbReference>
<comment type="caution">
    <text evidence="6">The sequence shown here is derived from an EMBL/GenBank/DDBJ whole genome shotgun (WGS) entry which is preliminary data.</text>
</comment>
<dbReference type="Pfam" id="PF00486">
    <property type="entry name" value="Trans_reg_C"/>
    <property type="match status" value="1"/>
</dbReference>
<dbReference type="Pfam" id="PF00072">
    <property type="entry name" value="Response_reg"/>
    <property type="match status" value="1"/>
</dbReference>
<feature type="domain" description="OmpR/PhoB-type" evidence="5">
    <location>
        <begin position="136"/>
        <end position="233"/>
    </location>
</feature>
<dbReference type="InterPro" id="IPR016032">
    <property type="entry name" value="Sig_transdc_resp-reg_C-effctor"/>
</dbReference>
<evidence type="ECO:0000256" key="3">
    <source>
        <dbReference type="PROSITE-ProRule" id="PRU01091"/>
    </source>
</evidence>
<evidence type="ECO:0000256" key="1">
    <source>
        <dbReference type="ARBA" id="ARBA00023125"/>
    </source>
</evidence>
<keyword evidence="7" id="KW-1185">Reference proteome</keyword>
<gene>
    <name evidence="6" type="ORF">OO014_10630</name>
</gene>
<keyword evidence="2" id="KW-0597">Phosphoprotein</keyword>
<dbReference type="InterPro" id="IPR039420">
    <property type="entry name" value="WalR-like"/>
</dbReference>
<dbReference type="Gene3D" id="1.10.10.10">
    <property type="entry name" value="Winged helix-like DNA-binding domain superfamily/Winged helix DNA-binding domain"/>
    <property type="match status" value="1"/>
</dbReference>
<protein>
    <submittedName>
        <fullName evidence="6">Response regulator transcription factor</fullName>
    </submittedName>
</protein>
<dbReference type="PANTHER" id="PTHR48111">
    <property type="entry name" value="REGULATOR OF RPOS"/>
    <property type="match status" value="1"/>
</dbReference>
<dbReference type="SMART" id="SM00448">
    <property type="entry name" value="REC"/>
    <property type="match status" value="1"/>
</dbReference>
<dbReference type="PROSITE" id="PS51755">
    <property type="entry name" value="OMPR_PHOB"/>
    <property type="match status" value="1"/>
</dbReference>